<dbReference type="Proteomes" id="UP000277326">
    <property type="component" value="Unassembled WGS sequence"/>
</dbReference>
<dbReference type="AlphaFoldDB" id="A0A3M0DWA3"/>
<dbReference type="NCBIfam" id="NF040646">
    <property type="entry name" value="HPT_Archaea"/>
    <property type="match status" value="1"/>
</dbReference>
<dbReference type="KEGG" id="haer:DU502_09215"/>
<comment type="function">
    <text evidence="3">May catalyze a purine salvage reaction, the substrate is unknown.</text>
</comment>
<dbReference type="Proteomes" id="UP000282007">
    <property type="component" value="Chromosome"/>
</dbReference>
<feature type="domain" description="Phosphoribosyltransferase" evidence="4">
    <location>
        <begin position="38"/>
        <end position="168"/>
    </location>
</feature>
<dbReference type="PANTHER" id="PTHR43864:SF1">
    <property type="entry name" value="XANTHINE PHOSPHORIBOSYLTRANSFERASE"/>
    <property type="match status" value="1"/>
</dbReference>
<dbReference type="InterPro" id="IPR000836">
    <property type="entry name" value="PRTase_dom"/>
</dbReference>
<dbReference type="PANTHER" id="PTHR43864">
    <property type="entry name" value="HYPOXANTHINE/GUANINE PHOSPHORIBOSYLTRANSFERASE"/>
    <property type="match status" value="1"/>
</dbReference>
<keyword evidence="1 3" id="KW-0808">Transferase</keyword>
<dbReference type="NCBIfam" id="NF002635">
    <property type="entry name" value="PRK02304.1-4"/>
    <property type="match status" value="1"/>
</dbReference>
<dbReference type="GO" id="GO:0006166">
    <property type="term" value="P:purine ribonucleoside salvage"/>
    <property type="evidence" value="ECO:0007669"/>
    <property type="project" value="UniProtKB-KW"/>
</dbReference>
<dbReference type="InterPro" id="IPR026597">
    <property type="entry name" value="HGPRTase-like"/>
</dbReference>
<keyword evidence="8" id="KW-1185">Reference proteome</keyword>
<dbReference type="HAMAP" id="MF_01467">
    <property type="entry name" value="Hypx_phosphoribosyltr"/>
    <property type="match status" value="1"/>
</dbReference>
<accession>A0A3M0DWA3</accession>
<evidence type="ECO:0000313" key="5">
    <source>
        <dbReference type="EMBL" id="AZH25552.1"/>
    </source>
</evidence>
<dbReference type="CDD" id="cd06223">
    <property type="entry name" value="PRTases_typeI"/>
    <property type="match status" value="1"/>
</dbReference>
<gene>
    <name evidence="6" type="ORF">ATH50_0351</name>
    <name evidence="5" type="ORF">DU502_09215</name>
</gene>
<organism evidence="6 7">
    <name type="scientific">Haloplanus aerogenes</name>
    <dbReference type="NCBI Taxonomy" id="660522"/>
    <lineage>
        <taxon>Archaea</taxon>
        <taxon>Methanobacteriati</taxon>
        <taxon>Methanobacteriota</taxon>
        <taxon>Stenosarchaea group</taxon>
        <taxon>Halobacteria</taxon>
        <taxon>Halobacteriales</taxon>
        <taxon>Haloferacaceae</taxon>
        <taxon>Haloplanus</taxon>
    </lineage>
</organism>
<name>A0A3M0DWA3_9EURY</name>
<evidence type="ECO:0000256" key="2">
    <source>
        <dbReference type="ARBA" id="ARBA00022726"/>
    </source>
</evidence>
<sequence length="188" mass="20408">MDQLRQSLLDAPIIEKGDYEYFVHPVSDGVPMLRPELLREIVIKIIRKADLEDIDKIVTPAAMGIHISTAVSLMTDIPLVVIRKRQYGLEGEVSLAAQTGYSESEMYINDVEAGDRVLVLDDVLSTGGTMKAILDALEHIGAEVIDVVAVIKKAGPNELDDAGYSVKTLINVTVEDGEVIITDPHGDG</sequence>
<dbReference type="EC" id="2.4.2.-" evidence="3"/>
<dbReference type="GO" id="GO:0016757">
    <property type="term" value="F:glycosyltransferase activity"/>
    <property type="evidence" value="ECO:0007669"/>
    <property type="project" value="UniProtKB-KW"/>
</dbReference>
<evidence type="ECO:0000313" key="6">
    <source>
        <dbReference type="EMBL" id="RMB25267.1"/>
    </source>
</evidence>
<evidence type="ECO:0000256" key="3">
    <source>
        <dbReference type="HAMAP-Rule" id="MF_01467"/>
    </source>
</evidence>
<evidence type="ECO:0000259" key="4">
    <source>
        <dbReference type="Pfam" id="PF00156"/>
    </source>
</evidence>
<evidence type="ECO:0000256" key="1">
    <source>
        <dbReference type="ARBA" id="ARBA00022679"/>
    </source>
</evidence>
<dbReference type="EMBL" id="REFS01000001">
    <property type="protein sequence ID" value="RMB25267.1"/>
    <property type="molecule type" value="Genomic_DNA"/>
</dbReference>
<protein>
    <recommendedName>
        <fullName evidence="3">HGPRTase-like protein</fullName>
        <ecNumber evidence="3">2.4.2.-</ecNumber>
    </recommendedName>
</protein>
<evidence type="ECO:0000313" key="8">
    <source>
        <dbReference type="Proteomes" id="UP000282007"/>
    </source>
</evidence>
<reference evidence="5 8" key="2">
    <citation type="submission" date="2018-07" db="EMBL/GenBank/DDBJ databases">
        <title>Genome sequences of Haloplanus aerogenes JCM 16430T.</title>
        <authorList>
            <person name="Kim Y.B."/>
            <person name="Roh S.W."/>
        </authorList>
    </citation>
    <scope>NUCLEOTIDE SEQUENCE [LARGE SCALE GENOMIC DNA]</scope>
    <source>
        <strain evidence="5 8">JCM 16430</strain>
    </source>
</reference>
<dbReference type="SUPFAM" id="SSF53271">
    <property type="entry name" value="PRTase-like"/>
    <property type="match status" value="1"/>
</dbReference>
<keyword evidence="2 3" id="KW-0660">Purine salvage</keyword>
<keyword evidence="6" id="KW-0328">Glycosyltransferase</keyword>
<reference evidence="6" key="3">
    <citation type="submission" date="2018-10" db="EMBL/GenBank/DDBJ databases">
        <authorList>
            <person name="Whitman W."/>
            <person name="Huntemann M."/>
            <person name="Clum A."/>
            <person name="Pillay M."/>
            <person name="Palaniappan K."/>
            <person name="Varghese N."/>
            <person name="Mikhailova N."/>
            <person name="Stamatis D."/>
            <person name="Reddy T."/>
            <person name="Daum C."/>
            <person name="Shapiro N."/>
            <person name="Ivanova N."/>
            <person name="Kyrpides N."/>
            <person name="Woyke T."/>
        </authorList>
    </citation>
    <scope>NUCLEOTIDE SEQUENCE</scope>
    <source>
        <strain evidence="6">CGMCC 1.10124</strain>
    </source>
</reference>
<dbReference type="Pfam" id="PF00156">
    <property type="entry name" value="Pribosyltran"/>
    <property type="match status" value="1"/>
</dbReference>
<dbReference type="Gene3D" id="3.40.50.2020">
    <property type="match status" value="1"/>
</dbReference>
<comment type="similarity">
    <text evidence="3">Belongs to the purine/pyrimidine phosphoribosyltransferase family. Archaeal HPRT subfamily.</text>
</comment>
<dbReference type="GeneID" id="38471463"/>
<dbReference type="EMBL" id="CP034145">
    <property type="protein sequence ID" value="AZH25552.1"/>
    <property type="molecule type" value="Genomic_DNA"/>
</dbReference>
<evidence type="ECO:0000313" key="7">
    <source>
        <dbReference type="Proteomes" id="UP000277326"/>
    </source>
</evidence>
<dbReference type="OrthoDB" id="8323at2157"/>
<reference evidence="6 7" key="1">
    <citation type="journal article" date="2015" name="Stand. Genomic Sci.">
        <title>Genomic Encyclopedia of Bacterial and Archaeal Type Strains, Phase III: the genomes of soil and plant-associated and newly described type strains.</title>
        <authorList>
            <person name="Whitman W.B."/>
            <person name="Woyke T."/>
            <person name="Klenk H.P."/>
            <person name="Zhou Y."/>
            <person name="Lilburn T.G."/>
            <person name="Beck B.J."/>
            <person name="De Vos P."/>
            <person name="Vandamme P."/>
            <person name="Eisen J.A."/>
            <person name="Garrity G."/>
            <person name="Hugenholtz P."/>
            <person name="Kyrpides N.C."/>
        </authorList>
    </citation>
    <scope>NUCLEOTIDE SEQUENCE [LARGE SCALE GENOMIC DNA]</scope>
    <source>
        <strain evidence="6 7">CGMCC 1.10124</strain>
    </source>
</reference>
<dbReference type="InterPro" id="IPR050118">
    <property type="entry name" value="Pur/Pyrimidine_PRTase"/>
</dbReference>
<dbReference type="RefSeq" id="WP_121919090.1">
    <property type="nucleotide sequence ID" value="NZ_CP034145.1"/>
</dbReference>
<dbReference type="InterPro" id="IPR029057">
    <property type="entry name" value="PRTase-like"/>
</dbReference>
<proteinExistence type="inferred from homology"/>